<keyword evidence="2" id="KW-1185">Reference proteome</keyword>
<proteinExistence type="predicted"/>
<dbReference type="InterPro" id="IPR052546">
    <property type="entry name" value="Transposase_8_domain"/>
</dbReference>
<dbReference type="GO" id="GO:0003677">
    <property type="term" value="F:DNA binding"/>
    <property type="evidence" value="ECO:0007669"/>
    <property type="project" value="InterPro"/>
</dbReference>
<dbReference type="GO" id="GO:0004803">
    <property type="term" value="F:transposase activity"/>
    <property type="evidence" value="ECO:0007669"/>
    <property type="project" value="InterPro"/>
</dbReference>
<dbReference type="Proteomes" id="UP000295741">
    <property type="component" value="Unassembled WGS sequence"/>
</dbReference>
<accession>A0A4R6J171</accession>
<dbReference type="AlphaFoldDB" id="A0A4R6J171"/>
<reference evidence="1 2" key="1">
    <citation type="submission" date="2019-03" db="EMBL/GenBank/DDBJ databases">
        <title>Genomic Encyclopedia of Archaeal and Bacterial Type Strains, Phase II (KMG-II): from individual species to whole genera.</title>
        <authorList>
            <person name="Goeker M."/>
        </authorList>
    </citation>
    <scope>NUCLEOTIDE SEQUENCE [LARGE SCALE GENOMIC DNA]</scope>
    <source>
        <strain evidence="1 2">DSM 28323</strain>
    </source>
</reference>
<dbReference type="SUPFAM" id="SSF46689">
    <property type="entry name" value="Homeodomain-like"/>
    <property type="match status" value="1"/>
</dbReference>
<dbReference type="PANTHER" id="PTHR33609:SF1">
    <property type="entry name" value="TRANSPOSASE"/>
    <property type="match status" value="1"/>
</dbReference>
<dbReference type="Pfam" id="PF01527">
    <property type="entry name" value="HTH_Tnp_1"/>
    <property type="match status" value="1"/>
</dbReference>
<sequence>MKKGRFTETQIVSAMKKQESGIAVKDIAREMGISEATFYNWKAKYGGMEVSDVVKMKQMEAEISEYKKIVAELSLENRAMKNLIAKKF</sequence>
<dbReference type="InterPro" id="IPR009057">
    <property type="entry name" value="Homeodomain-like_sf"/>
</dbReference>
<dbReference type="GO" id="GO:0006313">
    <property type="term" value="P:DNA transposition"/>
    <property type="evidence" value="ECO:0007669"/>
    <property type="project" value="InterPro"/>
</dbReference>
<dbReference type="Gene3D" id="1.10.10.60">
    <property type="entry name" value="Homeodomain-like"/>
    <property type="match status" value="1"/>
</dbReference>
<protein>
    <submittedName>
        <fullName evidence="1">Transposase</fullName>
    </submittedName>
</protein>
<comment type="caution">
    <text evidence="1">The sequence shown here is derived from an EMBL/GenBank/DDBJ whole genome shotgun (WGS) entry which is preliminary data.</text>
</comment>
<evidence type="ECO:0000313" key="2">
    <source>
        <dbReference type="Proteomes" id="UP000295741"/>
    </source>
</evidence>
<name>A0A4R6J171_9BACT</name>
<organism evidence="1 2">
    <name type="scientific">Sediminibacterium goheungense</name>
    <dbReference type="NCBI Taxonomy" id="1086393"/>
    <lineage>
        <taxon>Bacteria</taxon>
        <taxon>Pseudomonadati</taxon>
        <taxon>Bacteroidota</taxon>
        <taxon>Chitinophagia</taxon>
        <taxon>Chitinophagales</taxon>
        <taxon>Chitinophagaceae</taxon>
        <taxon>Sediminibacterium</taxon>
    </lineage>
</organism>
<dbReference type="InterPro" id="IPR002514">
    <property type="entry name" value="Transposase_8"/>
</dbReference>
<dbReference type="EMBL" id="SNWP01000010">
    <property type="protein sequence ID" value="TDO28567.1"/>
    <property type="molecule type" value="Genomic_DNA"/>
</dbReference>
<gene>
    <name evidence="1" type="ORF">BC659_0643</name>
</gene>
<dbReference type="PANTHER" id="PTHR33609">
    <property type="entry name" value="LOW CALCIUM RESPONSE LOCUS PROTEIN S"/>
    <property type="match status" value="1"/>
</dbReference>
<evidence type="ECO:0000313" key="1">
    <source>
        <dbReference type="EMBL" id="TDO28567.1"/>
    </source>
</evidence>